<proteinExistence type="predicted"/>
<dbReference type="Proteomes" id="UP000184082">
    <property type="component" value="Unassembled WGS sequence"/>
</dbReference>
<sequence>MDFGIKENIIAIITLNKNVTSSTAPVFYVNNEDEQEKTALLIAKITLGMVHDLRNGVYVVVRH</sequence>
<evidence type="ECO:0000313" key="2">
    <source>
        <dbReference type="Proteomes" id="UP000184082"/>
    </source>
</evidence>
<name>A0A1M6L2J9_9FIRM</name>
<dbReference type="AlphaFoldDB" id="A0A1M6L2J9"/>
<reference evidence="1 2" key="1">
    <citation type="submission" date="2016-11" db="EMBL/GenBank/DDBJ databases">
        <authorList>
            <person name="Jaros S."/>
            <person name="Januszkiewicz K."/>
            <person name="Wedrychowicz H."/>
        </authorList>
    </citation>
    <scope>NUCLEOTIDE SEQUENCE [LARGE SCALE GENOMIC DNA]</scope>
    <source>
        <strain evidence="1 2">DSM 14501</strain>
    </source>
</reference>
<dbReference type="InterPro" id="IPR054055">
    <property type="entry name" value="YpzH"/>
</dbReference>
<organism evidence="1 2">
    <name type="scientific">Caminicella sporogenes DSM 14501</name>
    <dbReference type="NCBI Taxonomy" id="1121266"/>
    <lineage>
        <taxon>Bacteria</taxon>
        <taxon>Bacillati</taxon>
        <taxon>Bacillota</taxon>
        <taxon>Clostridia</taxon>
        <taxon>Peptostreptococcales</taxon>
        <taxon>Caminicellaceae</taxon>
        <taxon>Caminicella</taxon>
    </lineage>
</organism>
<protein>
    <submittedName>
        <fullName evidence="1">Uncharacterized protein</fullName>
    </submittedName>
</protein>
<dbReference type="RefSeq" id="WP_072965357.1">
    <property type="nucleotide sequence ID" value="NZ_FRAJ01000003.1"/>
</dbReference>
<evidence type="ECO:0000313" key="1">
    <source>
        <dbReference type="EMBL" id="SHJ65417.1"/>
    </source>
</evidence>
<dbReference type="STRING" id="1121266.SAMN02745883_00048"/>
<dbReference type="EMBL" id="FRAJ01000003">
    <property type="protein sequence ID" value="SHJ65417.1"/>
    <property type="molecule type" value="Genomic_DNA"/>
</dbReference>
<keyword evidence="2" id="KW-1185">Reference proteome</keyword>
<gene>
    <name evidence="1" type="ORF">SAMN02745883_00048</name>
</gene>
<dbReference type="Pfam" id="PF21835">
    <property type="entry name" value="YIEGIA_cap"/>
    <property type="match status" value="1"/>
</dbReference>
<accession>A0A1M6L2J9</accession>